<dbReference type="InParanoid" id="A0A316YXY8"/>
<feature type="compositionally biased region" description="Basic and acidic residues" evidence="1">
    <location>
        <begin position="35"/>
        <end position="45"/>
    </location>
</feature>
<protein>
    <submittedName>
        <fullName evidence="2">Uncharacterized protein</fullName>
    </submittedName>
</protein>
<feature type="region of interest" description="Disordered" evidence="1">
    <location>
        <begin position="271"/>
        <end position="293"/>
    </location>
</feature>
<feature type="compositionally biased region" description="Basic and acidic residues" evidence="1">
    <location>
        <begin position="400"/>
        <end position="409"/>
    </location>
</feature>
<feature type="region of interest" description="Disordered" evidence="1">
    <location>
        <begin position="454"/>
        <end position="473"/>
    </location>
</feature>
<dbReference type="EMBL" id="KZ819634">
    <property type="protein sequence ID" value="PWN93992.1"/>
    <property type="molecule type" value="Genomic_DNA"/>
</dbReference>
<feature type="region of interest" description="Disordered" evidence="1">
    <location>
        <begin position="23"/>
        <end position="45"/>
    </location>
</feature>
<keyword evidence="3" id="KW-1185">Reference proteome</keyword>
<feature type="region of interest" description="Disordered" evidence="1">
    <location>
        <begin position="390"/>
        <end position="409"/>
    </location>
</feature>
<feature type="compositionally biased region" description="Low complexity" evidence="1">
    <location>
        <begin position="533"/>
        <end position="542"/>
    </location>
</feature>
<proteinExistence type="predicted"/>
<reference evidence="2 3" key="1">
    <citation type="journal article" date="2018" name="Mol. Biol. Evol.">
        <title>Broad Genomic Sampling Reveals a Smut Pathogenic Ancestry of the Fungal Clade Ustilaginomycotina.</title>
        <authorList>
            <person name="Kijpornyongpan T."/>
            <person name="Mondo S.J."/>
            <person name="Barry K."/>
            <person name="Sandor L."/>
            <person name="Lee J."/>
            <person name="Lipzen A."/>
            <person name="Pangilinan J."/>
            <person name="LaButti K."/>
            <person name="Hainaut M."/>
            <person name="Henrissat B."/>
            <person name="Grigoriev I.V."/>
            <person name="Spatafora J.W."/>
            <person name="Aime M.C."/>
        </authorList>
    </citation>
    <scope>NUCLEOTIDE SEQUENCE [LARGE SCALE GENOMIC DNA]</scope>
    <source>
        <strain evidence="2 3">MCA 4198</strain>
    </source>
</reference>
<dbReference type="Proteomes" id="UP000245768">
    <property type="component" value="Unassembled WGS sequence"/>
</dbReference>
<feature type="compositionally biased region" description="Polar residues" evidence="1">
    <location>
        <begin position="390"/>
        <end position="399"/>
    </location>
</feature>
<accession>A0A316YXY8</accession>
<feature type="compositionally biased region" description="Basic and acidic residues" evidence="1">
    <location>
        <begin position="508"/>
        <end position="518"/>
    </location>
</feature>
<feature type="region of interest" description="Disordered" evidence="1">
    <location>
        <begin position="505"/>
        <end position="559"/>
    </location>
</feature>
<dbReference type="OrthoDB" id="629492at2759"/>
<gene>
    <name evidence="2" type="ORF">FA10DRAFT_264587</name>
</gene>
<organism evidence="2 3">
    <name type="scientific">Acaromyces ingoldii</name>
    <dbReference type="NCBI Taxonomy" id="215250"/>
    <lineage>
        <taxon>Eukaryota</taxon>
        <taxon>Fungi</taxon>
        <taxon>Dikarya</taxon>
        <taxon>Basidiomycota</taxon>
        <taxon>Ustilaginomycotina</taxon>
        <taxon>Exobasidiomycetes</taxon>
        <taxon>Exobasidiales</taxon>
        <taxon>Cryptobasidiaceae</taxon>
        <taxon>Acaromyces</taxon>
    </lineage>
</organism>
<dbReference type="Gene3D" id="1.25.40.10">
    <property type="entry name" value="Tetratricopeptide repeat domain"/>
    <property type="match status" value="1"/>
</dbReference>
<evidence type="ECO:0000256" key="1">
    <source>
        <dbReference type="SAM" id="MobiDB-lite"/>
    </source>
</evidence>
<sequence>MQPPLTPIATSLDDVGGLGLSLDKAGLEDDNDDSGAGRREGKEQESIEDLVKAAFVTGYQSAVSYSADVEFGELHKGTLGPEQIVGLIAEGYAPEEIGYQIAKRDSLVEQFRQLVLTSIRDMALGYTVCQLADQLLNVAPLSSDAKKARLTAVRNRMAEMDRGPLTTTTQLPKYNYEAVYEYVEAELHNGELVGDPAWINDEKRRKKKGVSWRDRLVKSIAMLDQAFDEAVKQLDWTALMGADVDLLRDARPEEFSDAAVHIFRQIPAQVAQGPARPDGTTTTSVSASSSSTPGLSAQTIRTVGRAFRTVLLDGCKARGNEHFAAGEYVLAEDAYQKAILGGTNDPAAAVNLAQVLLKLEKFRYAENAATIGLYQIEAASGGLQHGASASSSYFGTSEARQPRQHEASRAYRGTDVELLALKYKALIRRGRARRAMLEQLGGLKRAEEIEERTVEVDLDQEEEKDEKEQAEERGRMLLGARSDFTKAMHLDANDEVARAELATLAIDPRQRRPSEHGAHGLALASHTDATGESSSSPPSFSSLLQRGGSEPAIPSSSLL</sequence>
<name>A0A316YXY8_9BASI</name>
<feature type="compositionally biased region" description="Acidic residues" evidence="1">
    <location>
        <begin position="456"/>
        <end position="465"/>
    </location>
</feature>
<dbReference type="RefSeq" id="XP_025381190.1">
    <property type="nucleotide sequence ID" value="XM_025520705.1"/>
</dbReference>
<evidence type="ECO:0000313" key="3">
    <source>
        <dbReference type="Proteomes" id="UP000245768"/>
    </source>
</evidence>
<feature type="compositionally biased region" description="Low complexity" evidence="1">
    <location>
        <begin position="280"/>
        <end position="292"/>
    </location>
</feature>
<dbReference type="InterPro" id="IPR011990">
    <property type="entry name" value="TPR-like_helical_dom_sf"/>
</dbReference>
<evidence type="ECO:0000313" key="2">
    <source>
        <dbReference type="EMBL" id="PWN93992.1"/>
    </source>
</evidence>
<dbReference type="GeneID" id="37042621"/>
<dbReference type="AlphaFoldDB" id="A0A316YXY8"/>
<dbReference type="SUPFAM" id="SSF48452">
    <property type="entry name" value="TPR-like"/>
    <property type="match status" value="1"/>
</dbReference>